<name>A0A0S4ITM8_BODSA</name>
<dbReference type="InterPro" id="IPR001680">
    <property type="entry name" value="WD40_rpt"/>
</dbReference>
<evidence type="ECO:0000313" key="7">
    <source>
        <dbReference type="EMBL" id="CUE76636.1"/>
    </source>
</evidence>
<dbReference type="GO" id="GO:0005840">
    <property type="term" value="C:ribosome"/>
    <property type="evidence" value="ECO:0007669"/>
    <property type="project" value="UniProtKB-KW"/>
</dbReference>
<dbReference type="Proteomes" id="UP000051952">
    <property type="component" value="Unassembled WGS sequence"/>
</dbReference>
<protein>
    <submittedName>
        <fullName evidence="7">WD40 repeat-containing protein, putative</fullName>
    </submittedName>
</protein>
<dbReference type="InterPro" id="IPR015943">
    <property type="entry name" value="WD40/YVTN_repeat-like_dom_sf"/>
</dbReference>
<feature type="repeat" description="WD" evidence="5">
    <location>
        <begin position="154"/>
        <end position="196"/>
    </location>
</feature>
<dbReference type="PROSITE" id="PS50082">
    <property type="entry name" value="WD_REPEATS_2"/>
    <property type="match status" value="5"/>
</dbReference>
<dbReference type="InterPro" id="IPR019775">
    <property type="entry name" value="WD40_repeat_CS"/>
</dbReference>
<keyword evidence="8" id="KW-1185">Reference proteome</keyword>
<feature type="repeat" description="WD" evidence="5">
    <location>
        <begin position="207"/>
        <end position="242"/>
    </location>
</feature>
<dbReference type="PROSITE" id="PS00678">
    <property type="entry name" value="WD_REPEATS_1"/>
    <property type="match status" value="1"/>
</dbReference>
<dbReference type="GO" id="GO:1990904">
    <property type="term" value="C:ribonucleoprotein complex"/>
    <property type="evidence" value="ECO:0007669"/>
    <property type="project" value="UniProtKB-KW"/>
</dbReference>
<dbReference type="SUPFAM" id="SSF109925">
    <property type="entry name" value="Lissencephaly-1 protein (Lis-1, PAF-AH alpha) N-terminal domain"/>
    <property type="match status" value="1"/>
</dbReference>
<dbReference type="EMBL" id="CYKH01000185">
    <property type="protein sequence ID" value="CUE76636.1"/>
    <property type="molecule type" value="Genomic_DNA"/>
</dbReference>
<evidence type="ECO:0000256" key="4">
    <source>
        <dbReference type="ARBA" id="ARBA00023274"/>
    </source>
</evidence>
<organism evidence="7 8">
    <name type="scientific">Bodo saltans</name>
    <name type="common">Flagellated protozoan</name>
    <dbReference type="NCBI Taxonomy" id="75058"/>
    <lineage>
        <taxon>Eukaryota</taxon>
        <taxon>Discoba</taxon>
        <taxon>Euglenozoa</taxon>
        <taxon>Kinetoplastea</taxon>
        <taxon>Metakinetoplastina</taxon>
        <taxon>Eubodonida</taxon>
        <taxon>Bodonidae</taxon>
        <taxon>Bodo</taxon>
    </lineage>
</organism>
<keyword evidence="3" id="KW-0689">Ribosomal protein</keyword>
<dbReference type="InterPro" id="IPR020472">
    <property type="entry name" value="WD40_PAC1"/>
</dbReference>
<dbReference type="InterPro" id="IPR036322">
    <property type="entry name" value="WD40_repeat_dom_sf"/>
</dbReference>
<dbReference type="PRINTS" id="PR00320">
    <property type="entry name" value="GPROTEINBRPT"/>
</dbReference>
<dbReference type="InterPro" id="IPR037190">
    <property type="entry name" value="LIS1_N"/>
</dbReference>
<dbReference type="SUPFAM" id="SSF50978">
    <property type="entry name" value="WD40 repeat-like"/>
    <property type="match status" value="1"/>
</dbReference>
<evidence type="ECO:0000256" key="1">
    <source>
        <dbReference type="ARBA" id="ARBA00022574"/>
    </source>
</evidence>
<dbReference type="PANTHER" id="PTHR19848:SF8">
    <property type="entry name" value="F-BOX AND WD REPEAT DOMAIN CONTAINING 7"/>
    <property type="match status" value="1"/>
</dbReference>
<feature type="repeat" description="WD" evidence="5">
    <location>
        <begin position="112"/>
        <end position="153"/>
    </location>
</feature>
<evidence type="ECO:0000313" key="8">
    <source>
        <dbReference type="Proteomes" id="UP000051952"/>
    </source>
</evidence>
<keyword evidence="2" id="KW-0677">Repeat</keyword>
<feature type="compositionally biased region" description="Low complexity" evidence="6">
    <location>
        <begin position="84"/>
        <end position="98"/>
    </location>
</feature>
<evidence type="ECO:0000256" key="5">
    <source>
        <dbReference type="PROSITE-ProRule" id="PRU00221"/>
    </source>
</evidence>
<dbReference type="AlphaFoldDB" id="A0A0S4ITM8"/>
<proteinExistence type="predicted"/>
<dbReference type="Gene3D" id="1.20.960.30">
    <property type="match status" value="1"/>
</dbReference>
<dbReference type="SMART" id="SM00320">
    <property type="entry name" value="WD40"/>
    <property type="match status" value="6"/>
</dbReference>
<evidence type="ECO:0000256" key="6">
    <source>
        <dbReference type="SAM" id="MobiDB-lite"/>
    </source>
</evidence>
<dbReference type="CDD" id="cd00200">
    <property type="entry name" value="WD40"/>
    <property type="match status" value="1"/>
</dbReference>
<feature type="repeat" description="WD" evidence="5">
    <location>
        <begin position="450"/>
        <end position="486"/>
    </location>
</feature>
<dbReference type="PROSITE" id="PS50294">
    <property type="entry name" value="WD_REPEATS_REGION"/>
    <property type="match status" value="3"/>
</dbReference>
<feature type="region of interest" description="Disordered" evidence="6">
    <location>
        <begin position="70"/>
        <end position="99"/>
    </location>
</feature>
<keyword evidence="1 5" id="KW-0853">WD repeat</keyword>
<evidence type="ECO:0000256" key="3">
    <source>
        <dbReference type="ARBA" id="ARBA00022980"/>
    </source>
</evidence>
<dbReference type="Gene3D" id="2.130.10.10">
    <property type="entry name" value="YVTN repeat-like/Quinoprotein amine dehydrogenase"/>
    <property type="match status" value="2"/>
</dbReference>
<evidence type="ECO:0000256" key="2">
    <source>
        <dbReference type="ARBA" id="ARBA00022737"/>
    </source>
</evidence>
<dbReference type="PANTHER" id="PTHR19848">
    <property type="entry name" value="WD40 REPEAT PROTEIN"/>
    <property type="match status" value="1"/>
</dbReference>
<dbReference type="OrthoDB" id="6262491at2759"/>
<feature type="repeat" description="WD" evidence="5">
    <location>
        <begin position="408"/>
        <end position="449"/>
    </location>
</feature>
<dbReference type="Pfam" id="PF00400">
    <property type="entry name" value="WD40"/>
    <property type="match status" value="6"/>
</dbReference>
<keyword evidence="4" id="KW-0687">Ribonucleoprotein</keyword>
<accession>A0A0S4ITM8</accession>
<dbReference type="VEuPathDB" id="TriTrypDB:BSAL_56180"/>
<reference evidence="8" key="1">
    <citation type="submission" date="2015-09" db="EMBL/GenBank/DDBJ databases">
        <authorList>
            <consortium name="Pathogen Informatics"/>
        </authorList>
    </citation>
    <scope>NUCLEOTIDE SEQUENCE [LARGE SCALE GENOMIC DNA]</scope>
    <source>
        <strain evidence="8">Lake Konstanz</strain>
    </source>
</reference>
<gene>
    <name evidence="7" type="ORF">BSAL_56180</name>
</gene>
<dbReference type="OMA" id="WHVATKE"/>
<sequence>MVLNDRERQEVRSAVLEYLKLCGVTPEVLNTVEHTPLSSQEGVLDKRWSTIRRLSAKNVELESQVRSLQQELTSTRGGNGGRVGAAASGSSSSSSNVSFRPLVPSEHSLATLRGHRDTITSVSFHPLEALCFSSSEDGSVRVWDTSAMILATTLRPHTDTVNQVTVEPRLGDVFATCSNDRTIKLFKARSGQNSGGGAIQYDCTRSLLGHEEPVSTVCWLGDEDTTLISGSRNGDIRLWDIDKCVTRRIIQGGGWIRQIQCPVLQPQHIGYGKLQTPLFASCGNDDHVTVRNATGDVVASIGGHENVVHAIAFSNFEADCIITEHHGSDKMKRAIAEFKASAAKNSRREISTSLANGEIVHLSGAPQASNEKEIVVPYDVKYIATGGRDKTIRVFDMSDSTSSPILTLAFHENWVRALHFTRSGRYLVSAADDGFMLVSDLTNGRLHRRIQVHDHFATAMAFSSDAHETLVVTGSADTTLKLWRCS</sequence>